<accession>A0ABU6KAP4</accession>
<dbReference type="EMBL" id="JAYXHS010000004">
    <property type="protein sequence ID" value="MEC5388020.1"/>
    <property type="molecule type" value="Genomic_DNA"/>
</dbReference>
<dbReference type="PANTHER" id="PTHR39431">
    <property type="entry name" value="FRPA/C-RELATED PROTEIN"/>
    <property type="match status" value="1"/>
</dbReference>
<dbReference type="PANTHER" id="PTHR39431:SF1">
    <property type="entry name" value="FRPA_C-RELATED PROTEIN"/>
    <property type="match status" value="1"/>
</dbReference>
<gene>
    <name evidence="2" type="ORF">VVD49_19970</name>
</gene>
<comment type="caution">
    <text evidence="2">The sequence shown here is derived from an EMBL/GenBank/DDBJ whole genome shotgun (WGS) entry which is preliminary data.</text>
</comment>
<name>A0ABU6KAP4_9RHOO</name>
<dbReference type="RefSeq" id="WP_327600991.1">
    <property type="nucleotide sequence ID" value="NZ_JAYXHS010000004.1"/>
</dbReference>
<feature type="region of interest" description="Disordered" evidence="1">
    <location>
        <begin position="106"/>
        <end position="127"/>
    </location>
</feature>
<evidence type="ECO:0000256" key="1">
    <source>
        <dbReference type="SAM" id="MobiDB-lite"/>
    </source>
</evidence>
<sequence length="345" mass="36547">MRISQSSLNLQGQSASYVRHYVEESLQFSFQAAQASPPTAETSQVIISDAARDTLAAAQSSSEVTPETDKQNAMDARLQVLISLVEQLTGHKIKLFDVSELGASADAGPAQTEDAPTSGAGAPPQPEWSLHFERREVREEAQATRFQASGNVKTADGREISFDLDLEMARFARSESLTTVDAGNVRRKDPLVLNLQGGPTSLLSERLAFDLDANPDTAPDMIAKLGQGSFFLALDRNGNGKIDDGSELFGPATGDGFGELAALDDDGNGWIDEADSAFTKLGVWAPGDKLQSLASTGVGAIALQNVATPFALRAGSDDHGEIQSSGIFLTEDGRPGTIQHVDLTV</sequence>
<dbReference type="Proteomes" id="UP001331561">
    <property type="component" value="Unassembled WGS sequence"/>
</dbReference>
<evidence type="ECO:0000313" key="3">
    <source>
        <dbReference type="Proteomes" id="UP001331561"/>
    </source>
</evidence>
<evidence type="ECO:0000313" key="2">
    <source>
        <dbReference type="EMBL" id="MEC5388020.1"/>
    </source>
</evidence>
<organism evidence="2 3">
    <name type="scientific">Uliginosibacterium silvisoli</name>
    <dbReference type="NCBI Taxonomy" id="3114758"/>
    <lineage>
        <taxon>Bacteria</taxon>
        <taxon>Pseudomonadati</taxon>
        <taxon>Pseudomonadota</taxon>
        <taxon>Betaproteobacteria</taxon>
        <taxon>Rhodocyclales</taxon>
        <taxon>Zoogloeaceae</taxon>
        <taxon>Uliginosibacterium</taxon>
    </lineage>
</organism>
<keyword evidence="3" id="KW-1185">Reference proteome</keyword>
<protein>
    <submittedName>
        <fullName evidence="2">VCBS repeat-containing protein</fullName>
    </submittedName>
</protein>
<reference evidence="2 3" key="1">
    <citation type="submission" date="2024-01" db="EMBL/GenBank/DDBJ databases">
        <title>Uliginosibacterium soil sp. nov.</title>
        <authorList>
            <person name="Lv Y."/>
        </authorList>
    </citation>
    <scope>NUCLEOTIDE SEQUENCE [LARGE SCALE GENOMIC DNA]</scope>
    <source>
        <strain evidence="2 3">H3</strain>
    </source>
</reference>
<proteinExistence type="predicted"/>